<dbReference type="InterPro" id="IPR045005">
    <property type="entry name" value="BPM1-6"/>
</dbReference>
<dbReference type="Gene3D" id="3.30.710.10">
    <property type="entry name" value="Potassium Channel Kv1.1, Chain A"/>
    <property type="match status" value="1"/>
</dbReference>
<dbReference type="PANTHER" id="PTHR26379">
    <property type="entry name" value="BTB/POZ AND MATH DOMAIN-CONTAINING PROTEIN 1"/>
    <property type="match status" value="1"/>
</dbReference>
<comment type="caution">
    <text evidence="4">The sequence shown here is derived from an EMBL/GenBank/DDBJ whole genome shotgun (WGS) entry which is preliminary data.</text>
</comment>
<dbReference type="EMBL" id="JAUUTY010000007">
    <property type="protein sequence ID" value="KAK1608767.1"/>
    <property type="molecule type" value="Genomic_DNA"/>
</dbReference>
<evidence type="ECO:0000259" key="2">
    <source>
        <dbReference type="PROSITE" id="PS50097"/>
    </source>
</evidence>
<sequence>MVPSRCTPETARATVAFEVIGYSLHKGLGRGKYLSSEAFSVGGYEWRIRYYPDGYRDKGPEDYVSVSLSLLTKNAEVRAIYTFKLVDPVTGQSHVVRCPALPQLFDHSNACGCLLFMKRTVEQESKYLRDDRLVIECDLEVIKEKQLPPSDLSENLAKLLAEKKGADVTFSVQGEVFPAHKVVLAMRSPVFDADLYGPMGDKGRQEITIEDEKCSGVPPLLKR</sequence>
<dbReference type="InterPro" id="IPR000210">
    <property type="entry name" value="BTB/POZ_dom"/>
</dbReference>
<proteinExistence type="predicted"/>
<evidence type="ECO:0000259" key="3">
    <source>
        <dbReference type="PROSITE" id="PS50144"/>
    </source>
</evidence>
<dbReference type="Pfam" id="PF00651">
    <property type="entry name" value="BTB"/>
    <property type="match status" value="1"/>
</dbReference>
<dbReference type="GO" id="GO:0016567">
    <property type="term" value="P:protein ubiquitination"/>
    <property type="evidence" value="ECO:0007669"/>
    <property type="project" value="InterPro"/>
</dbReference>
<dbReference type="InterPro" id="IPR011333">
    <property type="entry name" value="SKP1/BTB/POZ_sf"/>
</dbReference>
<keyword evidence="5" id="KW-1185">Reference proteome</keyword>
<evidence type="ECO:0000313" key="4">
    <source>
        <dbReference type="EMBL" id="KAK1608767.1"/>
    </source>
</evidence>
<dbReference type="Proteomes" id="UP001231189">
    <property type="component" value="Unassembled WGS sequence"/>
</dbReference>
<dbReference type="InterPro" id="IPR002083">
    <property type="entry name" value="MATH/TRAF_dom"/>
</dbReference>
<dbReference type="CDD" id="cd00121">
    <property type="entry name" value="MATH"/>
    <property type="match status" value="1"/>
</dbReference>
<feature type="domain" description="BTB" evidence="2">
    <location>
        <begin position="166"/>
        <end position="223"/>
    </location>
</feature>
<comment type="pathway">
    <text evidence="1">Protein modification; protein ubiquitination.</text>
</comment>
<gene>
    <name evidence="4" type="ORF">QYE76_032440</name>
</gene>
<reference evidence="4" key="1">
    <citation type="submission" date="2023-07" db="EMBL/GenBank/DDBJ databases">
        <title>A chromosome-level genome assembly of Lolium multiflorum.</title>
        <authorList>
            <person name="Chen Y."/>
            <person name="Copetti D."/>
            <person name="Kolliker R."/>
            <person name="Studer B."/>
        </authorList>
    </citation>
    <scope>NUCLEOTIDE SEQUENCE</scope>
    <source>
        <strain evidence="4">02402/16</strain>
        <tissue evidence="4">Leaf</tissue>
    </source>
</reference>
<dbReference type="PROSITE" id="PS50144">
    <property type="entry name" value="MATH"/>
    <property type="match status" value="1"/>
</dbReference>
<dbReference type="Pfam" id="PF22486">
    <property type="entry name" value="MATH_2"/>
    <property type="match status" value="1"/>
</dbReference>
<dbReference type="PANTHER" id="PTHR26379:SF246">
    <property type="entry name" value="BTB DOMAIN-CONTAINING PROTEIN"/>
    <property type="match status" value="1"/>
</dbReference>
<dbReference type="SUPFAM" id="SSF49599">
    <property type="entry name" value="TRAF domain-like"/>
    <property type="match status" value="1"/>
</dbReference>
<feature type="domain" description="MATH" evidence="3">
    <location>
        <begin position="12"/>
        <end position="139"/>
    </location>
</feature>
<dbReference type="InterPro" id="IPR008974">
    <property type="entry name" value="TRAF-like"/>
</dbReference>
<dbReference type="PROSITE" id="PS50097">
    <property type="entry name" value="BTB"/>
    <property type="match status" value="1"/>
</dbReference>
<protein>
    <submittedName>
        <fullName evidence="4">Uncharacterized protein</fullName>
    </submittedName>
</protein>
<organism evidence="4 5">
    <name type="scientific">Lolium multiflorum</name>
    <name type="common">Italian ryegrass</name>
    <name type="synonym">Lolium perenne subsp. multiflorum</name>
    <dbReference type="NCBI Taxonomy" id="4521"/>
    <lineage>
        <taxon>Eukaryota</taxon>
        <taxon>Viridiplantae</taxon>
        <taxon>Streptophyta</taxon>
        <taxon>Embryophyta</taxon>
        <taxon>Tracheophyta</taxon>
        <taxon>Spermatophyta</taxon>
        <taxon>Magnoliopsida</taxon>
        <taxon>Liliopsida</taxon>
        <taxon>Poales</taxon>
        <taxon>Poaceae</taxon>
        <taxon>BOP clade</taxon>
        <taxon>Pooideae</taxon>
        <taxon>Poodae</taxon>
        <taxon>Poeae</taxon>
        <taxon>Poeae Chloroplast Group 2 (Poeae type)</taxon>
        <taxon>Loliodinae</taxon>
        <taxon>Loliinae</taxon>
        <taxon>Lolium</taxon>
    </lineage>
</organism>
<evidence type="ECO:0000256" key="1">
    <source>
        <dbReference type="ARBA" id="ARBA00004906"/>
    </source>
</evidence>
<accession>A0AAD8QU29</accession>
<dbReference type="Gene3D" id="2.60.210.10">
    <property type="entry name" value="Apoptosis, Tumor Necrosis Factor Receptor Associated Protein 2, Chain A"/>
    <property type="match status" value="1"/>
</dbReference>
<evidence type="ECO:0000313" key="5">
    <source>
        <dbReference type="Proteomes" id="UP001231189"/>
    </source>
</evidence>
<name>A0AAD8QU29_LOLMU</name>
<dbReference type="SUPFAM" id="SSF54695">
    <property type="entry name" value="POZ domain"/>
    <property type="match status" value="1"/>
</dbReference>
<dbReference type="AlphaFoldDB" id="A0AAD8QU29"/>